<comment type="caution">
    <text evidence="2">The sequence shown here is derived from an EMBL/GenBank/DDBJ whole genome shotgun (WGS) entry which is preliminary data.</text>
</comment>
<feature type="domain" description="Antitoxin Xre/MbcA/ParS-like toxin-binding" evidence="1">
    <location>
        <begin position="37"/>
        <end position="87"/>
    </location>
</feature>
<dbReference type="Proteomes" id="UP001243009">
    <property type="component" value="Unassembled WGS sequence"/>
</dbReference>
<evidence type="ECO:0000313" key="3">
    <source>
        <dbReference type="Proteomes" id="UP001243009"/>
    </source>
</evidence>
<name>A0ABT9E7Q8_9PROT</name>
<dbReference type="RefSeq" id="WP_305107097.1">
    <property type="nucleotide sequence ID" value="NZ_JAUTWS010000043.1"/>
</dbReference>
<organism evidence="2 3">
    <name type="scientific">Paracraurococcus lichenis</name>
    <dbReference type="NCBI Taxonomy" id="3064888"/>
    <lineage>
        <taxon>Bacteria</taxon>
        <taxon>Pseudomonadati</taxon>
        <taxon>Pseudomonadota</taxon>
        <taxon>Alphaproteobacteria</taxon>
        <taxon>Acetobacterales</taxon>
        <taxon>Roseomonadaceae</taxon>
        <taxon>Paracraurococcus</taxon>
    </lineage>
</organism>
<gene>
    <name evidence="2" type="ORF">Q7A36_28115</name>
</gene>
<accession>A0ABT9E7Q8</accession>
<sequence length="90" mass="9780">MSEPENPDDLQALRRVIERRQAEQSVDLEDAAVVDAAVLTWGDMEEAFGWLYRPHALLGGRTPAAVVAEGDAGRQQVLDILGRLRAGTAP</sequence>
<proteinExistence type="predicted"/>
<dbReference type="EMBL" id="JAUTWS010000043">
    <property type="protein sequence ID" value="MDO9712241.1"/>
    <property type="molecule type" value="Genomic_DNA"/>
</dbReference>
<protein>
    <submittedName>
        <fullName evidence="2">DUF2384 domain-containing protein</fullName>
    </submittedName>
</protein>
<reference evidence="2 3" key="1">
    <citation type="submission" date="2023-08" db="EMBL/GenBank/DDBJ databases">
        <title>The draft genome sequence of Paracraurococcus sp. LOR1-02.</title>
        <authorList>
            <person name="Kingkaew E."/>
            <person name="Tanasupawat S."/>
        </authorList>
    </citation>
    <scope>NUCLEOTIDE SEQUENCE [LARGE SCALE GENOMIC DNA]</scope>
    <source>
        <strain evidence="2 3">LOR1-02</strain>
    </source>
</reference>
<keyword evidence="3" id="KW-1185">Reference proteome</keyword>
<dbReference type="Pfam" id="PF09722">
    <property type="entry name" value="Xre_MbcA_ParS_C"/>
    <property type="match status" value="1"/>
</dbReference>
<evidence type="ECO:0000259" key="1">
    <source>
        <dbReference type="Pfam" id="PF09722"/>
    </source>
</evidence>
<evidence type="ECO:0000313" key="2">
    <source>
        <dbReference type="EMBL" id="MDO9712241.1"/>
    </source>
</evidence>
<dbReference type="InterPro" id="IPR024467">
    <property type="entry name" value="Xre/MbcA/ParS-like_toxin-bd"/>
</dbReference>